<dbReference type="InterPro" id="IPR019277">
    <property type="entry name" value="DUF2304"/>
</dbReference>
<evidence type="ECO:0008006" key="4">
    <source>
        <dbReference type="Google" id="ProtNLM"/>
    </source>
</evidence>
<feature type="transmembrane region" description="Helical" evidence="1">
    <location>
        <begin position="33"/>
        <end position="53"/>
    </location>
</feature>
<dbReference type="Proteomes" id="UP000034036">
    <property type="component" value="Unassembled WGS sequence"/>
</dbReference>
<accession>A0A0G0ZJI6</accession>
<organism evidence="2 3">
    <name type="scientific">Candidatus Giovannonibacteria bacterium GW2011_GWF2_42_19</name>
    <dbReference type="NCBI Taxonomy" id="1618659"/>
    <lineage>
        <taxon>Bacteria</taxon>
        <taxon>Candidatus Giovannoniibacteriota</taxon>
    </lineage>
</organism>
<keyword evidence="1" id="KW-1133">Transmembrane helix</keyword>
<comment type="caution">
    <text evidence="2">The sequence shown here is derived from an EMBL/GenBank/DDBJ whole genome shotgun (WGS) entry which is preliminary data.</text>
</comment>
<dbReference type="EMBL" id="LCDF01000001">
    <property type="protein sequence ID" value="KKS48910.1"/>
    <property type="molecule type" value="Genomic_DNA"/>
</dbReference>
<gene>
    <name evidence="2" type="ORF">UV11_C0001G0005</name>
</gene>
<feature type="transmembrane region" description="Helical" evidence="1">
    <location>
        <begin position="6"/>
        <end position="21"/>
    </location>
</feature>
<dbReference type="AlphaFoldDB" id="A0A0G0ZJI6"/>
<keyword evidence="1" id="KW-0812">Transmembrane</keyword>
<evidence type="ECO:0000313" key="3">
    <source>
        <dbReference type="Proteomes" id="UP000034036"/>
    </source>
</evidence>
<reference evidence="2 3" key="1">
    <citation type="journal article" date="2015" name="Nature">
        <title>rRNA introns, odd ribosomes, and small enigmatic genomes across a large radiation of phyla.</title>
        <authorList>
            <person name="Brown C.T."/>
            <person name="Hug L.A."/>
            <person name="Thomas B.C."/>
            <person name="Sharon I."/>
            <person name="Castelle C.J."/>
            <person name="Singh A."/>
            <person name="Wilkins M.J."/>
            <person name="Williams K.H."/>
            <person name="Banfield J.F."/>
        </authorList>
    </citation>
    <scope>NUCLEOTIDE SEQUENCE [LARGE SCALE GENOMIC DNA]</scope>
</reference>
<protein>
    <recommendedName>
        <fullName evidence="4">DUF2304 domain-containing protein</fullName>
    </recommendedName>
</protein>
<evidence type="ECO:0000313" key="2">
    <source>
        <dbReference type="EMBL" id="KKS48910.1"/>
    </source>
</evidence>
<proteinExistence type="predicted"/>
<feature type="transmembrane region" description="Helical" evidence="1">
    <location>
        <begin position="68"/>
        <end position="85"/>
    </location>
</feature>
<keyword evidence="1" id="KW-0472">Membrane</keyword>
<name>A0A0G0ZJI6_9BACT</name>
<evidence type="ECO:0000256" key="1">
    <source>
        <dbReference type="SAM" id="Phobius"/>
    </source>
</evidence>
<dbReference type="Pfam" id="PF10066">
    <property type="entry name" value="DUF2304"/>
    <property type="match status" value="1"/>
</dbReference>
<sequence length="114" mass="13192">MDYIQTFTFIIAAVVSAKLLFSYRMREISFTRFAGWLILWLLFVLFVFVPGLADKIASFSGVDRGTDMAFFGAFLMVFYILFKFFSRLEKLERNITTIVRELALREDKSGKGDS</sequence>
<dbReference type="STRING" id="1618659.UV11_C0001G0005"/>